<reference evidence="1" key="1">
    <citation type="submission" date="2023-01" db="EMBL/GenBank/DDBJ databases">
        <title>Human gut microbiome strain richness.</title>
        <authorList>
            <person name="Chen-Liaw A."/>
        </authorList>
    </citation>
    <scope>NUCLEOTIDE SEQUENCE</scope>
    <source>
        <strain evidence="1">D59st1_B8_D59t2_181005</strain>
    </source>
</reference>
<name>A0AAW6E719_9FIRM</name>
<comment type="caution">
    <text evidence="1">The sequence shown here is derived from an EMBL/GenBank/DDBJ whole genome shotgun (WGS) entry which is preliminary data.</text>
</comment>
<dbReference type="Proteomes" id="UP001211421">
    <property type="component" value="Unassembled WGS sequence"/>
</dbReference>
<accession>A0AAW6E719</accession>
<evidence type="ECO:0000313" key="1">
    <source>
        <dbReference type="EMBL" id="MDB8742834.1"/>
    </source>
</evidence>
<dbReference type="EMBL" id="JAQMLS010000009">
    <property type="protein sequence ID" value="MDB8742834.1"/>
    <property type="molecule type" value="Genomic_DNA"/>
</dbReference>
<proteinExistence type="predicted"/>
<dbReference type="RefSeq" id="WP_195552031.1">
    <property type="nucleotide sequence ID" value="NZ_JADMNX010000009.1"/>
</dbReference>
<organism evidence="1 2">
    <name type="scientific">Ruminococcus bicirculans</name>
    <name type="common">ex Wegman et al. 2014</name>
    <dbReference type="NCBI Taxonomy" id="1160721"/>
    <lineage>
        <taxon>Bacteria</taxon>
        <taxon>Bacillati</taxon>
        <taxon>Bacillota</taxon>
        <taxon>Clostridia</taxon>
        <taxon>Eubacteriales</taxon>
        <taxon>Oscillospiraceae</taxon>
        <taxon>Ruminococcus</taxon>
    </lineage>
</organism>
<dbReference type="AlphaFoldDB" id="A0AAW6E719"/>
<gene>
    <name evidence="1" type="ORF">PNV70_12255</name>
</gene>
<sequence length="209" mass="23549">MDIKKIINNFVEAHTDEIEAALRSALSEEKSINEIKAGDHFEYKGIEWVCLDVGNKTAFAVTAKVIANMPFNDEYKDGCNNWRTSSLRKWLNSEFLDNNFDKGALLANFSTLTADNGDDKYGAVKDYVTLIDCDQYRRYRKFMPKYDDWVWTLTPRSCTAGYAGGVRGIDPSGELSDFSAHSTSGVAPACLFNLNYLSSCWQAHIITHK</sequence>
<protein>
    <submittedName>
        <fullName evidence="1">DUF6273 domain-containing protein</fullName>
    </submittedName>
</protein>
<evidence type="ECO:0000313" key="2">
    <source>
        <dbReference type="Proteomes" id="UP001211421"/>
    </source>
</evidence>